<dbReference type="AlphaFoldDB" id="A0A1V9FY32"/>
<dbReference type="RefSeq" id="WP_081147965.1">
    <property type="nucleotide sequence ID" value="NZ_LVYD01000046.1"/>
</dbReference>
<protein>
    <submittedName>
        <fullName evidence="1">Uncharacterized protein</fullName>
    </submittedName>
</protein>
<accession>A0A1V9FY32</accession>
<dbReference type="OrthoDB" id="658938at2"/>
<sequence>MGDEGGASDRFVIGYSSNGTWNPGMFVRSISYVGINTSDTKGYCFAVNGDAIFNKVTVKPYPWPDYVFHVKYRLRPLSEAEQYIKQYHHLPEVATADEVEKNGLDVGDNQATLLKKIEELTLYLIDQNKKLEQLDESVNL</sequence>
<proteinExistence type="predicted"/>
<dbReference type="STRING" id="1703345.A3860_25470"/>
<dbReference type="Proteomes" id="UP000192796">
    <property type="component" value="Unassembled WGS sequence"/>
</dbReference>
<keyword evidence="2" id="KW-1185">Reference proteome</keyword>
<organism evidence="1 2">
    <name type="scientific">Niastella vici</name>
    <dbReference type="NCBI Taxonomy" id="1703345"/>
    <lineage>
        <taxon>Bacteria</taxon>
        <taxon>Pseudomonadati</taxon>
        <taxon>Bacteroidota</taxon>
        <taxon>Chitinophagia</taxon>
        <taxon>Chitinophagales</taxon>
        <taxon>Chitinophagaceae</taxon>
        <taxon>Niastella</taxon>
    </lineage>
</organism>
<name>A0A1V9FY32_9BACT</name>
<evidence type="ECO:0000313" key="1">
    <source>
        <dbReference type="EMBL" id="OQP63242.1"/>
    </source>
</evidence>
<comment type="caution">
    <text evidence="1">The sequence shown here is derived from an EMBL/GenBank/DDBJ whole genome shotgun (WGS) entry which is preliminary data.</text>
</comment>
<evidence type="ECO:0000313" key="2">
    <source>
        <dbReference type="Proteomes" id="UP000192796"/>
    </source>
</evidence>
<dbReference type="EMBL" id="LVYD01000046">
    <property type="protein sequence ID" value="OQP63242.1"/>
    <property type="molecule type" value="Genomic_DNA"/>
</dbReference>
<gene>
    <name evidence="1" type="ORF">A3860_25470</name>
</gene>
<reference evidence="1 2" key="1">
    <citation type="submission" date="2016-03" db="EMBL/GenBank/DDBJ databases">
        <title>Niastella vici sp. nov., isolated from farmland soil.</title>
        <authorList>
            <person name="Chen L."/>
            <person name="Wang D."/>
            <person name="Yang S."/>
            <person name="Wang G."/>
        </authorList>
    </citation>
    <scope>NUCLEOTIDE SEQUENCE [LARGE SCALE GENOMIC DNA]</scope>
    <source>
        <strain evidence="1 2">DJ57</strain>
    </source>
</reference>